<name>A0A5B7GLL2_PORTR</name>
<dbReference type="Proteomes" id="UP000324222">
    <property type="component" value="Unassembled WGS sequence"/>
</dbReference>
<evidence type="ECO:0000313" key="3">
    <source>
        <dbReference type="Proteomes" id="UP000324222"/>
    </source>
</evidence>
<comment type="caution">
    <text evidence="2">The sequence shown here is derived from an EMBL/GenBank/DDBJ whole genome shotgun (WGS) entry which is preliminary data.</text>
</comment>
<evidence type="ECO:0000256" key="1">
    <source>
        <dbReference type="SAM" id="MobiDB-lite"/>
    </source>
</evidence>
<proteinExistence type="predicted"/>
<protein>
    <submittedName>
        <fullName evidence="2">Uncharacterized protein</fullName>
    </submittedName>
</protein>
<organism evidence="2 3">
    <name type="scientific">Portunus trituberculatus</name>
    <name type="common">Swimming crab</name>
    <name type="synonym">Neptunus trituberculatus</name>
    <dbReference type="NCBI Taxonomy" id="210409"/>
    <lineage>
        <taxon>Eukaryota</taxon>
        <taxon>Metazoa</taxon>
        <taxon>Ecdysozoa</taxon>
        <taxon>Arthropoda</taxon>
        <taxon>Crustacea</taxon>
        <taxon>Multicrustacea</taxon>
        <taxon>Malacostraca</taxon>
        <taxon>Eumalacostraca</taxon>
        <taxon>Eucarida</taxon>
        <taxon>Decapoda</taxon>
        <taxon>Pleocyemata</taxon>
        <taxon>Brachyura</taxon>
        <taxon>Eubrachyura</taxon>
        <taxon>Portunoidea</taxon>
        <taxon>Portunidae</taxon>
        <taxon>Portuninae</taxon>
        <taxon>Portunus</taxon>
    </lineage>
</organism>
<evidence type="ECO:0000313" key="2">
    <source>
        <dbReference type="EMBL" id="MPC58157.1"/>
    </source>
</evidence>
<sequence>MKLELELANGRTEEGLERKEKRKMEKSKQMKRRYEVKTQKVDKNLSLEKMGQDMEEEDDL</sequence>
<gene>
    <name evidence="2" type="ORF">E2C01_052152</name>
</gene>
<feature type="region of interest" description="Disordered" evidence="1">
    <location>
        <begin position="1"/>
        <end position="35"/>
    </location>
</feature>
<dbReference type="EMBL" id="VSRR010015429">
    <property type="protein sequence ID" value="MPC58157.1"/>
    <property type="molecule type" value="Genomic_DNA"/>
</dbReference>
<reference evidence="2 3" key="1">
    <citation type="submission" date="2019-05" db="EMBL/GenBank/DDBJ databases">
        <title>Another draft genome of Portunus trituberculatus and its Hox gene families provides insights of decapod evolution.</title>
        <authorList>
            <person name="Jeong J.-H."/>
            <person name="Song I."/>
            <person name="Kim S."/>
            <person name="Choi T."/>
            <person name="Kim D."/>
            <person name="Ryu S."/>
            <person name="Kim W."/>
        </authorList>
    </citation>
    <scope>NUCLEOTIDE SEQUENCE [LARGE SCALE GENOMIC DNA]</scope>
    <source>
        <tissue evidence="2">Muscle</tissue>
    </source>
</reference>
<dbReference type="AlphaFoldDB" id="A0A5B7GLL2"/>
<keyword evidence="3" id="KW-1185">Reference proteome</keyword>
<accession>A0A5B7GLL2</accession>